<name>A0A1W6KFQ5_9GAMM</name>
<dbReference type="Gene3D" id="1.10.260.40">
    <property type="entry name" value="lambda repressor-like DNA-binding domains"/>
    <property type="match status" value="1"/>
</dbReference>
<dbReference type="InterPro" id="IPR010982">
    <property type="entry name" value="Lambda_DNA-bd_dom_sf"/>
</dbReference>
<dbReference type="GeneID" id="77258111"/>
<accession>A0A1W6KFQ5</accession>
<geneLocation type="plasmid" evidence="3">
    <name>psmr5</name>
</geneLocation>
<dbReference type="Proteomes" id="UP000193100">
    <property type="component" value="Plasmid pSMR5"/>
</dbReference>
<evidence type="ECO:0000256" key="1">
    <source>
        <dbReference type="SAM" id="MobiDB-lite"/>
    </source>
</evidence>
<protein>
    <submittedName>
        <fullName evidence="2">Uncharacterized protein</fullName>
    </submittedName>
</protein>
<dbReference type="GO" id="GO:0003677">
    <property type="term" value="F:DNA binding"/>
    <property type="evidence" value="ECO:0007669"/>
    <property type="project" value="InterPro"/>
</dbReference>
<proteinExistence type="predicted"/>
<dbReference type="RefSeq" id="WP_085682192.1">
    <property type="nucleotide sequence ID" value="NZ_CP020932.1"/>
</dbReference>
<feature type="region of interest" description="Disordered" evidence="1">
    <location>
        <begin position="1"/>
        <end position="25"/>
    </location>
</feature>
<evidence type="ECO:0000313" key="3">
    <source>
        <dbReference type="Proteomes" id="UP000193100"/>
    </source>
</evidence>
<reference evidence="2 3" key="1">
    <citation type="submission" date="2017-04" db="EMBL/GenBank/DDBJ databases">
        <title>Genome Sequence of Marinobacter salarius strain SMR5 Isolated from a culture of the Diatom Skeletonema marinoi.</title>
        <authorList>
            <person name="Topel M."/>
            <person name="Pinder M.I.M."/>
            <person name="Johansson O.N."/>
            <person name="Kourtchenko O."/>
            <person name="Godhe A."/>
            <person name="Clarke A.K."/>
        </authorList>
    </citation>
    <scope>NUCLEOTIDE SEQUENCE [LARGE SCALE GENOMIC DNA]</scope>
    <source>
        <strain evidence="2 3">SMR5</strain>
        <plasmid evidence="3">Plasmid psmr5</plasmid>
    </source>
</reference>
<sequence>MLDNELDNPGKNDANGTPTDNRELAVEQDDSPFAARLDFAMSYARMNGAMLRKNLYRDHGITLTRSTLSKILRSKIKSSKHFMEIAETLGVNPKWLQTGRETMTDLTGRLSSKDRGLSDVKRIARQYLVPQTRADVCRLHDKLITAATNNQLSHEHVEMLNFMLDKILLERPR</sequence>
<gene>
    <name evidence="2" type="ORF">MARSALSMR5_04211</name>
</gene>
<dbReference type="EMBL" id="CP020932">
    <property type="protein sequence ID" value="ARM86231.1"/>
    <property type="molecule type" value="Genomic_DNA"/>
</dbReference>
<dbReference type="AlphaFoldDB" id="A0A1W6KFQ5"/>
<evidence type="ECO:0000313" key="2">
    <source>
        <dbReference type="EMBL" id="ARM86231.1"/>
    </source>
</evidence>
<keyword evidence="2" id="KW-0614">Plasmid</keyword>
<organism evidence="2 3">
    <name type="scientific">Marinobacter salarius</name>
    <dbReference type="NCBI Taxonomy" id="1420917"/>
    <lineage>
        <taxon>Bacteria</taxon>
        <taxon>Pseudomonadati</taxon>
        <taxon>Pseudomonadota</taxon>
        <taxon>Gammaproteobacteria</taxon>
        <taxon>Pseudomonadales</taxon>
        <taxon>Marinobacteraceae</taxon>
        <taxon>Marinobacter</taxon>
    </lineage>
</organism>